<dbReference type="GeneID" id="28827611"/>
<feature type="site" description="Involved in the stabilization of negative charge on the oxyanion by the formation of the oxyanion hole" evidence="9">
    <location>
        <position position="152"/>
    </location>
</feature>
<feature type="site" description="Cleavage; by autolysis" evidence="9">
    <location>
        <begin position="229"/>
        <end position="230"/>
    </location>
</feature>
<dbReference type="FunFam" id="3.10.20.340:FF:000002">
    <property type="entry name" value="Arginine biosynthesis bifunctional protein ArgJ, mitochondrial"/>
    <property type="match status" value="1"/>
</dbReference>
<evidence type="ECO:0000256" key="8">
    <source>
        <dbReference type="ARBA" id="ARBA00023315"/>
    </source>
</evidence>
<feature type="binding site" evidence="9">
    <location>
        <position position="219"/>
    </location>
    <ligand>
        <name>substrate</name>
    </ligand>
</feature>
<evidence type="ECO:0000313" key="11">
    <source>
        <dbReference type="Proteomes" id="UP000070700"/>
    </source>
</evidence>
<feature type="binding site" evidence="9">
    <location>
        <position position="293"/>
    </location>
    <ligand>
        <name>substrate</name>
    </ligand>
</feature>
<dbReference type="Gene3D" id="3.10.20.340">
    <property type="entry name" value="ArgJ beta chain, C-terminal domain"/>
    <property type="match status" value="1"/>
</dbReference>
<evidence type="ECO:0000256" key="7">
    <source>
        <dbReference type="ARBA" id="ARBA00023268"/>
    </source>
</evidence>
<keyword evidence="2 9" id="KW-0055">Arginine biosynthesis</keyword>
<keyword evidence="8 9" id="KW-0012">Acyltransferase</keyword>
<dbReference type="GO" id="GO:0006526">
    <property type="term" value="P:L-arginine biosynthetic process"/>
    <property type="evidence" value="ECO:0007669"/>
    <property type="project" value="UniProtKB-UniRule"/>
</dbReference>
<dbReference type="SUPFAM" id="SSF56266">
    <property type="entry name" value="DmpA/ArgJ-like"/>
    <property type="match status" value="1"/>
</dbReference>
<dbReference type="InterPro" id="IPR042195">
    <property type="entry name" value="ArgJ_beta_C"/>
</dbReference>
<comment type="caution">
    <text evidence="9">Lacks conserved residue(s) required for the propagation of feature annotation.</text>
</comment>
<name>A0A132BAH9_MOLSC</name>
<dbReference type="PANTHER" id="PTHR23100">
    <property type="entry name" value="ARGININE BIOSYNTHESIS BIFUNCTIONAL PROTEIN ARGJ"/>
    <property type="match status" value="1"/>
</dbReference>
<evidence type="ECO:0000256" key="4">
    <source>
        <dbReference type="ARBA" id="ARBA00022679"/>
    </source>
</evidence>
<dbReference type="EC" id="2.3.1.1" evidence="9"/>
<keyword evidence="5 9" id="KW-0068">Autocatalytic cleavage</keyword>
<keyword evidence="7 9" id="KW-0511">Multifunctional enzyme</keyword>
<evidence type="ECO:0000256" key="1">
    <source>
        <dbReference type="ARBA" id="ARBA00006774"/>
    </source>
</evidence>
<accession>A0A132BAH9</accession>
<dbReference type="RefSeq" id="XP_018063751.1">
    <property type="nucleotide sequence ID" value="XM_018217885.1"/>
</dbReference>
<dbReference type="UniPathway" id="UPA00068">
    <property type="reaction ID" value="UER00106"/>
</dbReference>
<sequence>MSSRTELSKKSPRESFPHSAYIASQSIQEFVPTSGTYPKGFQVGSINVGIKPASKSQPDLVLVASEKPSNGAAVFTKNEFPNASITVSKEIVRRTKGWGVRGVIANSWCGNTITGKQGLEDSLIMSKEAGRYISGETTDAEAESSVMVMHTGMGGQRLPINNIIKGIPTLHASMGNSHTHWLEAARGLSTTDTFPKLVSRTFTLPSSPTITYSIAGLTKGSGMIHPNMATTLGIICTDASISAPALQNCYPPLPRNRGPEISLDSSCEDFISFQRILVEFMADMAKLVVRDGEGATKFITIRVHGAPSYAAGKHIASVIARSVLFKTGIYGKEPNWGNVVAALGYSLMNTGKGIIVGELTSVSFVAEGGEVLKFMERGVLGVVDEQRAKEVMEKEDVEVLVELRDDGKEDGGEEAVYWTCDLTHEFVTINSDFGN</sequence>
<keyword evidence="4 9" id="KW-0808">Transferase</keyword>
<dbReference type="PANTHER" id="PTHR23100:SF0">
    <property type="entry name" value="ARGININE BIOSYNTHESIS BIFUNCTIONAL PROTEIN ARGJ, MITOCHONDRIAL"/>
    <property type="match status" value="1"/>
</dbReference>
<evidence type="ECO:0000256" key="5">
    <source>
        <dbReference type="ARBA" id="ARBA00022813"/>
    </source>
</evidence>
<feature type="binding site" evidence="9">
    <location>
        <position position="190"/>
    </location>
    <ligand>
        <name>substrate</name>
    </ligand>
</feature>
<comment type="PTM">
    <text evidence="9">The alpha and beta chains are autoproteolytically processed from a single precursor protein within the mitochondrion.</text>
</comment>
<comment type="pathway">
    <text evidence="9">Amino-acid biosynthesis; L-arginine biosynthesis; N(2)-acetyl-L-ornithine from L-glutamate: step 1/4.</text>
</comment>
<reference evidence="10 11" key="1">
    <citation type="submission" date="2015-10" db="EMBL/GenBank/DDBJ databases">
        <title>Full genome of DAOMC 229536 Phialocephala scopiformis, a fungal endophyte of spruce producing the potent anti-insectan compound rugulosin.</title>
        <authorList>
            <consortium name="DOE Joint Genome Institute"/>
            <person name="Walker A.K."/>
            <person name="Frasz S.L."/>
            <person name="Seifert K.A."/>
            <person name="Miller J.D."/>
            <person name="Mondo S.J."/>
            <person name="Labutti K."/>
            <person name="Lipzen A."/>
            <person name="Dockter R."/>
            <person name="Kennedy M."/>
            <person name="Grigoriev I.V."/>
            <person name="Spatafora J.W."/>
        </authorList>
    </citation>
    <scope>NUCLEOTIDE SEQUENCE [LARGE SCALE GENOMIC DNA]</scope>
    <source>
        <strain evidence="10 11">CBS 120377</strain>
    </source>
</reference>
<evidence type="ECO:0000313" key="10">
    <source>
        <dbReference type="EMBL" id="KUJ09396.1"/>
    </source>
</evidence>
<protein>
    <recommendedName>
        <fullName evidence="9">Arginine biosynthesis bifunctional protein ArgJ, mitochondrial</fullName>
    </recommendedName>
    <domain>
        <recommendedName>
            <fullName evidence="9">Glutamate N-acetyltransferase</fullName>
            <shortName evidence="9">GAT</shortName>
            <ecNumber evidence="9">2.3.1.35</ecNumber>
        </recommendedName>
        <alternativeName>
            <fullName evidence="9">Ornithine acetyltransferase</fullName>
            <shortName evidence="9">OATase</shortName>
        </alternativeName>
        <alternativeName>
            <fullName evidence="9">Ornithine transacetylase</fullName>
        </alternativeName>
    </domain>
    <domain>
        <recommendedName>
            <fullName evidence="9">Amino-acid acetyltransferase</fullName>
            <ecNumber evidence="9">2.3.1.1</ecNumber>
        </recommendedName>
        <alternativeName>
            <fullName evidence="9">N-acetylglutamate synthase</fullName>
            <shortName evidence="9">AGS</shortName>
        </alternativeName>
    </domain>
    <component>
        <recommendedName>
            <fullName evidence="9">Arginine biosynthesis bifunctional protein ArgJ alpha chain</fullName>
        </recommendedName>
    </component>
    <component>
        <recommendedName>
            <fullName evidence="9">Arginine biosynthesis bifunctional protein ArgJ beta chain</fullName>
        </recommendedName>
    </component>
</protein>
<feature type="binding site" evidence="9">
    <location>
        <position position="430"/>
    </location>
    <ligand>
        <name>substrate</name>
    </ligand>
</feature>
<dbReference type="AlphaFoldDB" id="A0A132BAH9"/>
<dbReference type="Proteomes" id="UP000070700">
    <property type="component" value="Unassembled WGS sequence"/>
</dbReference>
<dbReference type="InParanoid" id="A0A132BAH9"/>
<evidence type="ECO:0000256" key="6">
    <source>
        <dbReference type="ARBA" id="ARBA00023128"/>
    </source>
</evidence>
<dbReference type="InterPro" id="IPR016117">
    <property type="entry name" value="ArgJ-like_dom_sf"/>
</dbReference>
<feature type="chain" id="PRO_5023246771" description="Arginine biosynthesis bifunctional protein ArgJ beta chain" evidence="9">
    <location>
        <begin position="230"/>
        <end position="435"/>
    </location>
</feature>
<dbReference type="GO" id="GO:0006592">
    <property type="term" value="P:ornithine biosynthetic process"/>
    <property type="evidence" value="ECO:0007669"/>
    <property type="project" value="TreeGrafter"/>
</dbReference>
<evidence type="ECO:0000256" key="3">
    <source>
        <dbReference type="ARBA" id="ARBA00022605"/>
    </source>
</evidence>
<dbReference type="OrthoDB" id="2017946at2759"/>
<evidence type="ECO:0000256" key="2">
    <source>
        <dbReference type="ARBA" id="ARBA00022571"/>
    </source>
</evidence>
<comment type="catalytic activity">
    <reaction evidence="9">
        <text>L-glutamate + acetyl-CoA = N-acetyl-L-glutamate + CoA + H(+)</text>
        <dbReference type="Rhea" id="RHEA:24292"/>
        <dbReference type="ChEBI" id="CHEBI:15378"/>
        <dbReference type="ChEBI" id="CHEBI:29985"/>
        <dbReference type="ChEBI" id="CHEBI:44337"/>
        <dbReference type="ChEBI" id="CHEBI:57287"/>
        <dbReference type="ChEBI" id="CHEBI:57288"/>
        <dbReference type="EC" id="2.3.1.1"/>
    </reaction>
</comment>
<comment type="similarity">
    <text evidence="1 9">Belongs to the ArgJ family.</text>
</comment>
<dbReference type="GO" id="GO:0004358">
    <property type="term" value="F:L-glutamate N-acetyltransferase activity, acting on acetyl-L-ornithine as donor"/>
    <property type="evidence" value="ECO:0007669"/>
    <property type="project" value="UniProtKB-UniRule"/>
</dbReference>
<dbReference type="GO" id="GO:0004042">
    <property type="term" value="F:L-glutamate N-acetyltransferase activity"/>
    <property type="evidence" value="ECO:0007669"/>
    <property type="project" value="UniProtKB-UniRule"/>
</dbReference>
<dbReference type="InterPro" id="IPR002813">
    <property type="entry name" value="Arg_biosynth_ArgJ"/>
</dbReference>
<dbReference type="STRING" id="149040.A0A132BAH9"/>
<dbReference type="Gene3D" id="3.60.70.12">
    <property type="entry name" value="L-amino peptidase D-ALA esterase/amidase"/>
    <property type="match status" value="1"/>
</dbReference>
<dbReference type="HAMAP" id="MF_01106">
    <property type="entry name" value="ArgJ"/>
    <property type="match status" value="1"/>
</dbReference>
<proteinExistence type="inferred from homology"/>
<feature type="active site" description="Nucleophile" evidence="9">
    <location>
        <position position="230"/>
    </location>
</feature>
<feature type="site" description="Involved in the stabilization of negative charge on the oxyanion by the formation of the oxyanion hole" evidence="9">
    <location>
        <position position="151"/>
    </location>
</feature>
<evidence type="ECO:0000256" key="9">
    <source>
        <dbReference type="HAMAP-Rule" id="MF_03124"/>
    </source>
</evidence>
<dbReference type="EMBL" id="KQ947432">
    <property type="protein sequence ID" value="KUJ09396.1"/>
    <property type="molecule type" value="Genomic_DNA"/>
</dbReference>
<gene>
    <name evidence="10" type="ORF">LY89DRAFT_711201</name>
</gene>
<organism evidence="10 11">
    <name type="scientific">Mollisia scopiformis</name>
    <name type="common">Conifer needle endophyte fungus</name>
    <name type="synonym">Phialocephala scopiformis</name>
    <dbReference type="NCBI Taxonomy" id="149040"/>
    <lineage>
        <taxon>Eukaryota</taxon>
        <taxon>Fungi</taxon>
        <taxon>Dikarya</taxon>
        <taxon>Ascomycota</taxon>
        <taxon>Pezizomycotina</taxon>
        <taxon>Leotiomycetes</taxon>
        <taxon>Helotiales</taxon>
        <taxon>Mollisiaceae</taxon>
        <taxon>Mollisia</taxon>
    </lineage>
</organism>
<feature type="binding site" evidence="9">
    <location>
        <position position="230"/>
    </location>
    <ligand>
        <name>substrate</name>
    </ligand>
</feature>
<keyword evidence="6 9" id="KW-0496">Mitochondrion</keyword>
<keyword evidence="3 9" id="KW-0028">Amino-acid biosynthesis</keyword>
<dbReference type="KEGG" id="psco:LY89DRAFT_711201"/>
<comment type="subcellular location">
    <subcellularLocation>
        <location evidence="9">Mitochondrion matrix</location>
    </subcellularLocation>
</comment>
<keyword evidence="11" id="KW-1185">Reference proteome</keyword>
<dbReference type="GO" id="GO:0005759">
    <property type="term" value="C:mitochondrial matrix"/>
    <property type="evidence" value="ECO:0007669"/>
    <property type="project" value="UniProtKB-SubCell"/>
</dbReference>
<feature type="chain" id="PRO_5023246770" description="Arginine biosynthesis bifunctional protein ArgJ alpha chain" evidence="9">
    <location>
        <begin position="1"/>
        <end position="229"/>
    </location>
</feature>
<comment type="subunit">
    <text evidence="9">Heterodimer of an alpha and a beta chain.</text>
</comment>
<comment type="catalytic activity">
    <reaction evidence="9">
        <text>N(2)-acetyl-L-ornithine + L-glutamate = N-acetyl-L-glutamate + L-ornithine</text>
        <dbReference type="Rhea" id="RHEA:15349"/>
        <dbReference type="ChEBI" id="CHEBI:29985"/>
        <dbReference type="ChEBI" id="CHEBI:44337"/>
        <dbReference type="ChEBI" id="CHEBI:46911"/>
        <dbReference type="ChEBI" id="CHEBI:57805"/>
        <dbReference type="EC" id="2.3.1.35"/>
    </reaction>
</comment>
<comment type="pathway">
    <text evidence="9">Amino-acid biosynthesis; L-arginine biosynthesis; L-ornithine and N-acetyl-L-glutamate from L-glutamate and N(2)-acetyl-L-ornithine (cyclic): step 1/1.</text>
</comment>
<dbReference type="Pfam" id="PF01960">
    <property type="entry name" value="ArgJ"/>
    <property type="match status" value="1"/>
</dbReference>
<comment type="function">
    <text evidence="9">Catalyzes two activities which are involved in the cyclic version of arginine biosynthesis: the synthesis of acetylglutamate from glutamate and acetyl-CoA, and of ornithine by transacetylation between acetylornithine and glutamate.</text>
</comment>
<dbReference type="EC" id="2.3.1.35" evidence="9"/>